<protein>
    <submittedName>
        <fullName evidence="1">Uncharacterized protein</fullName>
    </submittedName>
</protein>
<accession>A0A1I3NQM6</accession>
<dbReference type="EMBL" id="FORY01000002">
    <property type="protein sequence ID" value="SFJ11447.1"/>
    <property type="molecule type" value="Genomic_DNA"/>
</dbReference>
<sequence length="78" mass="8971">MRIVASEKHNGETIQKWEFSSTVLPQKGETVFFGVKGPYEVTERIFLYEKESGDDRPDVNLVVREIPKASAKKVQVRF</sequence>
<organism evidence="1 2">
    <name type="scientific">Celeribacter halophilus</name>
    <dbReference type="NCBI Taxonomy" id="576117"/>
    <lineage>
        <taxon>Bacteria</taxon>
        <taxon>Pseudomonadati</taxon>
        <taxon>Pseudomonadota</taxon>
        <taxon>Alphaproteobacteria</taxon>
        <taxon>Rhodobacterales</taxon>
        <taxon>Roseobacteraceae</taxon>
        <taxon>Celeribacter</taxon>
    </lineage>
</organism>
<name>A0A1I3NQM6_9RHOB</name>
<proteinExistence type="predicted"/>
<gene>
    <name evidence="1" type="ORF">SAMN04488138_10238</name>
</gene>
<evidence type="ECO:0000313" key="1">
    <source>
        <dbReference type="EMBL" id="SFJ11447.1"/>
    </source>
</evidence>
<dbReference type="Proteomes" id="UP000183299">
    <property type="component" value="Unassembled WGS sequence"/>
</dbReference>
<reference evidence="1 2" key="1">
    <citation type="submission" date="2016-10" db="EMBL/GenBank/DDBJ databases">
        <authorList>
            <person name="de Groot N.N."/>
        </authorList>
    </citation>
    <scope>NUCLEOTIDE SEQUENCE [LARGE SCALE GENOMIC DNA]</scope>
    <source>
        <strain evidence="1 2">CGMCC 1.8891</strain>
    </source>
</reference>
<dbReference type="AlphaFoldDB" id="A0A1I3NQM6"/>
<keyword evidence="2" id="KW-1185">Reference proteome</keyword>
<dbReference type="GeneID" id="98663850"/>
<evidence type="ECO:0000313" key="2">
    <source>
        <dbReference type="Proteomes" id="UP000183299"/>
    </source>
</evidence>
<dbReference type="RefSeq" id="WP_066605785.1">
    <property type="nucleotide sequence ID" value="NZ_FORY01000002.1"/>
</dbReference>